<dbReference type="Proteomes" id="UP001071230">
    <property type="component" value="Unassembled WGS sequence"/>
</dbReference>
<accession>A0A8S0WVU7</accession>
<dbReference type="EMBL" id="LR746496">
    <property type="protein sequence ID" value="CAA7599881.1"/>
    <property type="molecule type" value="Genomic_DNA"/>
</dbReference>
<protein>
    <submittedName>
        <fullName evidence="3">Glycosyl transferase 2 protein</fullName>
    </submittedName>
    <submittedName>
        <fullName evidence="2">Glycosyl transferase family 2</fullName>
    </submittedName>
</protein>
<dbReference type="EMBL" id="CDGJ01000001">
    <property type="protein sequence ID" value="CEJ05627.1"/>
    <property type="molecule type" value="Genomic_DNA"/>
</dbReference>
<dbReference type="InterPro" id="IPR029044">
    <property type="entry name" value="Nucleotide-diphossugar_trans"/>
</dbReference>
<reference evidence="3" key="1">
    <citation type="submission" date="2014-11" db="EMBL/GenBank/DDBJ databases">
        <authorList>
            <person name="Hornung B.V."/>
        </authorList>
    </citation>
    <scope>NUCLEOTIDE SEQUENCE</scope>
    <source>
        <strain evidence="3">INE</strain>
    </source>
</reference>
<proteinExistence type="predicted"/>
<dbReference type="KEGG" id="aacx:DEACI_0515"/>
<reference evidence="2" key="2">
    <citation type="submission" date="2020-01" db="EMBL/GenBank/DDBJ databases">
        <authorList>
            <person name="Hornung B."/>
        </authorList>
    </citation>
    <scope>NUCLEOTIDE SEQUENCE</scope>
    <source>
        <strain evidence="2">PacBioINE</strain>
    </source>
</reference>
<name>A0A8S0WVU7_9FIRM</name>
<dbReference type="InterPro" id="IPR001173">
    <property type="entry name" value="Glyco_trans_2-like"/>
</dbReference>
<organism evidence="2">
    <name type="scientific">Acididesulfobacillus acetoxydans</name>
    <dbReference type="NCBI Taxonomy" id="1561005"/>
    <lineage>
        <taxon>Bacteria</taxon>
        <taxon>Bacillati</taxon>
        <taxon>Bacillota</taxon>
        <taxon>Clostridia</taxon>
        <taxon>Eubacteriales</taxon>
        <taxon>Peptococcaceae</taxon>
        <taxon>Acididesulfobacillus</taxon>
    </lineage>
</organism>
<evidence type="ECO:0000259" key="1">
    <source>
        <dbReference type="Pfam" id="PF00535"/>
    </source>
</evidence>
<evidence type="ECO:0000313" key="4">
    <source>
        <dbReference type="Proteomes" id="UP001071230"/>
    </source>
</evidence>
<dbReference type="SUPFAM" id="SSF53448">
    <property type="entry name" value="Nucleotide-diphospho-sugar transferases"/>
    <property type="match status" value="1"/>
</dbReference>
<dbReference type="CDD" id="cd00761">
    <property type="entry name" value="Glyco_tranf_GTA_type"/>
    <property type="match status" value="1"/>
</dbReference>
<dbReference type="AlphaFoldDB" id="A0A8S0WVU7"/>
<dbReference type="GO" id="GO:0016740">
    <property type="term" value="F:transferase activity"/>
    <property type="evidence" value="ECO:0007669"/>
    <property type="project" value="UniProtKB-KW"/>
</dbReference>
<sequence>MFDAVIPAKDEEKSILASMTTVLHLPLARIILVVNGSTDRTLELANSIPDSRLHILHFREALGLDVPRAVGAVYARRLNSKGVLFVDGDMSGNIFANLAELLTALAGGVDIALTNCYPYITHRAQLVDLVLKIRGRLNRELDFYQTLGLATPTHGPHALSARALAALSPDTLAIPPLILVEAKRAGLQTRVATSIPHEALHSPRKHRRHGRLLAETIMGDCMMAIDTYQNKVPSRRLGRHELAGYHPERRFDLLRAWVEACAGSDDCFQAHLFPRFP</sequence>
<dbReference type="RefSeq" id="WP_240983635.1">
    <property type="nucleotide sequence ID" value="NZ_CDGJ01000001.1"/>
</dbReference>
<keyword evidence="2" id="KW-0808">Transferase</keyword>
<keyword evidence="4" id="KW-1185">Reference proteome</keyword>
<gene>
    <name evidence="3" type="ORF">DEACI_0001</name>
    <name evidence="2" type="ORF">DEACI_0515</name>
</gene>
<evidence type="ECO:0000313" key="3">
    <source>
        <dbReference type="EMBL" id="CEJ05627.1"/>
    </source>
</evidence>
<dbReference type="Pfam" id="PF00535">
    <property type="entry name" value="Glycos_transf_2"/>
    <property type="match status" value="1"/>
</dbReference>
<feature type="domain" description="Glycosyltransferase 2-like" evidence="1">
    <location>
        <begin position="4"/>
        <end position="125"/>
    </location>
</feature>
<dbReference type="Gene3D" id="3.90.550.10">
    <property type="entry name" value="Spore Coat Polysaccharide Biosynthesis Protein SpsA, Chain A"/>
    <property type="match status" value="1"/>
</dbReference>
<evidence type="ECO:0000313" key="2">
    <source>
        <dbReference type="EMBL" id="CAA7599881.1"/>
    </source>
</evidence>
<dbReference type="Proteomes" id="UP000836597">
    <property type="component" value="Chromosome"/>
</dbReference>